<dbReference type="Pfam" id="PF00563">
    <property type="entry name" value="EAL"/>
    <property type="match status" value="1"/>
</dbReference>
<dbReference type="Proteomes" id="UP000189545">
    <property type="component" value="Chromosome"/>
</dbReference>
<dbReference type="InterPro" id="IPR035919">
    <property type="entry name" value="EAL_sf"/>
</dbReference>
<organism evidence="4 5">
    <name type="scientific">Shewanella psychrophila</name>
    <dbReference type="NCBI Taxonomy" id="225848"/>
    <lineage>
        <taxon>Bacteria</taxon>
        <taxon>Pseudomonadati</taxon>
        <taxon>Pseudomonadota</taxon>
        <taxon>Gammaproteobacteria</taxon>
        <taxon>Alteromonadales</taxon>
        <taxon>Shewanellaceae</taxon>
        <taxon>Shewanella</taxon>
    </lineage>
</organism>
<dbReference type="InterPro" id="IPR001633">
    <property type="entry name" value="EAL_dom"/>
</dbReference>
<feature type="domain" description="Response regulatory" evidence="2">
    <location>
        <begin position="2"/>
        <end position="133"/>
    </location>
</feature>
<dbReference type="InterPro" id="IPR001789">
    <property type="entry name" value="Sig_transdc_resp-reg_receiver"/>
</dbReference>
<evidence type="ECO:0000259" key="2">
    <source>
        <dbReference type="PROSITE" id="PS50110"/>
    </source>
</evidence>
<proteinExistence type="predicted"/>
<dbReference type="SUPFAM" id="SSF141868">
    <property type="entry name" value="EAL domain-like"/>
    <property type="match status" value="1"/>
</dbReference>
<evidence type="ECO:0000313" key="4">
    <source>
        <dbReference type="EMBL" id="AQS36028.1"/>
    </source>
</evidence>
<dbReference type="RefSeq" id="WP_077751369.1">
    <property type="nucleotide sequence ID" value="NZ_CP014782.1"/>
</dbReference>
<dbReference type="SMART" id="SM00448">
    <property type="entry name" value="REC"/>
    <property type="match status" value="1"/>
</dbReference>
<protein>
    <submittedName>
        <fullName evidence="4">EAL domain-containing protein</fullName>
    </submittedName>
</protein>
<dbReference type="InterPro" id="IPR011006">
    <property type="entry name" value="CheY-like_superfamily"/>
</dbReference>
<dbReference type="GO" id="GO:0071111">
    <property type="term" value="F:cyclic-guanylate-specific phosphodiesterase activity"/>
    <property type="evidence" value="ECO:0007669"/>
    <property type="project" value="InterPro"/>
</dbReference>
<dbReference type="OrthoDB" id="9812358at2"/>
<evidence type="ECO:0000256" key="1">
    <source>
        <dbReference type="PROSITE-ProRule" id="PRU00169"/>
    </source>
</evidence>
<dbReference type="CDD" id="cd01948">
    <property type="entry name" value="EAL"/>
    <property type="match status" value="1"/>
</dbReference>
<feature type="modified residue" description="4-aspartylphosphate" evidence="1">
    <location>
        <position position="61"/>
    </location>
</feature>
<dbReference type="InterPro" id="IPR050706">
    <property type="entry name" value="Cyclic-di-GMP_PDE-like"/>
</dbReference>
<keyword evidence="1" id="KW-0597">Phosphoprotein</keyword>
<feature type="domain" description="EAL" evidence="3">
    <location>
        <begin position="148"/>
        <end position="398"/>
    </location>
</feature>
<evidence type="ECO:0000313" key="5">
    <source>
        <dbReference type="Proteomes" id="UP000189545"/>
    </source>
</evidence>
<dbReference type="KEGG" id="spsw:Sps_00836"/>
<dbReference type="GO" id="GO:0000160">
    <property type="term" value="P:phosphorelay signal transduction system"/>
    <property type="evidence" value="ECO:0007669"/>
    <property type="project" value="InterPro"/>
</dbReference>
<sequence>MNILIVDDQRFIRESIKADFEKLVEKQPMQFYEADSGNQAIDLLKNNELPAFEQFDLVIADLKMDNGDGLSIINHMATCRDCHGLPLAVVSSSDIRTLELISNITESFNLNLVGVFQKPVDIGHLFTLLTALKYKAPKQEPKLVETIHGITSEHIGSLLNQDNLILCYQPKVDISSQSIVGFEALSRLCIQGDGFIYPDRFIPLINKAGLNCQFSQLVLDQAMTQWELCPQLQKFSLSVNISAEDLLSEDFINYVIDKKSQQPNIHLILELTESQQTIDQDMALRSIAKLIINDITISLDDFGKSYSTFDRLDNIPFDEIKIDKDFISDLDINPKHLAIVESTIALAKKLKVKVVAEGVETLSVLNLLKGLGCEIAQGYYFSPPIEGRYVTSWVDSYSQQ</sequence>
<dbReference type="STRING" id="225848.Sps_00836"/>
<dbReference type="CDD" id="cd00156">
    <property type="entry name" value="REC"/>
    <property type="match status" value="1"/>
</dbReference>
<accession>A0A1S6HKK3</accession>
<dbReference type="PANTHER" id="PTHR33121:SF71">
    <property type="entry name" value="OXYGEN SENSOR PROTEIN DOSP"/>
    <property type="match status" value="1"/>
</dbReference>
<name>A0A1S6HKK3_9GAMM</name>
<dbReference type="SUPFAM" id="SSF52172">
    <property type="entry name" value="CheY-like"/>
    <property type="match status" value="1"/>
</dbReference>
<dbReference type="PANTHER" id="PTHR33121">
    <property type="entry name" value="CYCLIC DI-GMP PHOSPHODIESTERASE PDEF"/>
    <property type="match status" value="1"/>
</dbReference>
<dbReference type="Gene3D" id="3.20.20.450">
    <property type="entry name" value="EAL domain"/>
    <property type="match status" value="1"/>
</dbReference>
<reference evidence="4 5" key="1">
    <citation type="submission" date="2016-03" db="EMBL/GenBank/DDBJ databases">
        <title>Complete genome sequence of Shewanella psychrophila WP2, a deep sea bacterium isolated from west Pacific sediment.</title>
        <authorList>
            <person name="Xu G."/>
            <person name="Jian H."/>
        </authorList>
    </citation>
    <scope>NUCLEOTIDE SEQUENCE [LARGE SCALE GENOMIC DNA]</scope>
    <source>
        <strain evidence="4 5">WP2</strain>
    </source>
</reference>
<dbReference type="EMBL" id="CP014782">
    <property type="protein sequence ID" value="AQS36028.1"/>
    <property type="molecule type" value="Genomic_DNA"/>
</dbReference>
<dbReference type="PROSITE" id="PS50883">
    <property type="entry name" value="EAL"/>
    <property type="match status" value="1"/>
</dbReference>
<dbReference type="SMART" id="SM00052">
    <property type="entry name" value="EAL"/>
    <property type="match status" value="1"/>
</dbReference>
<dbReference type="Pfam" id="PF00072">
    <property type="entry name" value="Response_reg"/>
    <property type="match status" value="1"/>
</dbReference>
<gene>
    <name evidence="4" type="ORF">Sps_00836</name>
</gene>
<keyword evidence="5" id="KW-1185">Reference proteome</keyword>
<evidence type="ECO:0000259" key="3">
    <source>
        <dbReference type="PROSITE" id="PS50883"/>
    </source>
</evidence>
<dbReference type="Gene3D" id="3.40.50.2300">
    <property type="match status" value="1"/>
</dbReference>
<dbReference type="PROSITE" id="PS50110">
    <property type="entry name" value="RESPONSE_REGULATORY"/>
    <property type="match status" value="1"/>
</dbReference>
<dbReference type="AlphaFoldDB" id="A0A1S6HKK3"/>